<feature type="compositionally biased region" description="Low complexity" evidence="1">
    <location>
        <begin position="45"/>
        <end position="59"/>
    </location>
</feature>
<protein>
    <submittedName>
        <fullName evidence="2">Uncharacterized protein</fullName>
    </submittedName>
</protein>
<organism evidence="2 3">
    <name type="scientific">Psilocybe cf. subviscida</name>
    <dbReference type="NCBI Taxonomy" id="2480587"/>
    <lineage>
        <taxon>Eukaryota</taxon>
        <taxon>Fungi</taxon>
        <taxon>Dikarya</taxon>
        <taxon>Basidiomycota</taxon>
        <taxon>Agaricomycotina</taxon>
        <taxon>Agaricomycetes</taxon>
        <taxon>Agaricomycetidae</taxon>
        <taxon>Agaricales</taxon>
        <taxon>Agaricineae</taxon>
        <taxon>Strophariaceae</taxon>
        <taxon>Psilocybe</taxon>
    </lineage>
</organism>
<sequence>MSPAQTHFIIADYRYLVVSSTLSDIPPSRRLHLVHHRRVLYMPRQQSSPQTPTPTSSTETETETCLDTGLEPASDNSTCVEQLEGEHWAELLKLQTRRPRPNRWNPYPSAMDRMAVAGAVARQIKKHTSTPVLSSGPSILQVKEVDIGAEVARNYERRAQRMRASVKLYPDDDEGTGRTGKEEIYSQGNFHNDTEEDHPYNPAHATATANYLRCIQWLRNIPLYAPPDA</sequence>
<feature type="region of interest" description="Disordered" evidence="1">
    <location>
        <begin position="41"/>
        <end position="76"/>
    </location>
</feature>
<dbReference type="EMBL" id="JAACJJ010000042">
    <property type="protein sequence ID" value="KAF5316788.1"/>
    <property type="molecule type" value="Genomic_DNA"/>
</dbReference>
<keyword evidence="3" id="KW-1185">Reference proteome</keyword>
<name>A0A8H5B587_9AGAR</name>
<evidence type="ECO:0000313" key="2">
    <source>
        <dbReference type="EMBL" id="KAF5316788.1"/>
    </source>
</evidence>
<evidence type="ECO:0000256" key="1">
    <source>
        <dbReference type="SAM" id="MobiDB-lite"/>
    </source>
</evidence>
<dbReference type="Proteomes" id="UP000567179">
    <property type="component" value="Unassembled WGS sequence"/>
</dbReference>
<dbReference type="AlphaFoldDB" id="A0A8H5B587"/>
<gene>
    <name evidence="2" type="ORF">D9619_006868</name>
</gene>
<comment type="caution">
    <text evidence="2">The sequence shown here is derived from an EMBL/GenBank/DDBJ whole genome shotgun (WGS) entry which is preliminary data.</text>
</comment>
<reference evidence="2 3" key="1">
    <citation type="journal article" date="2020" name="ISME J.">
        <title>Uncovering the hidden diversity of litter-decomposition mechanisms in mushroom-forming fungi.</title>
        <authorList>
            <person name="Floudas D."/>
            <person name="Bentzer J."/>
            <person name="Ahren D."/>
            <person name="Johansson T."/>
            <person name="Persson P."/>
            <person name="Tunlid A."/>
        </authorList>
    </citation>
    <scope>NUCLEOTIDE SEQUENCE [LARGE SCALE GENOMIC DNA]</scope>
    <source>
        <strain evidence="2 3">CBS 101986</strain>
    </source>
</reference>
<evidence type="ECO:0000313" key="3">
    <source>
        <dbReference type="Proteomes" id="UP000567179"/>
    </source>
</evidence>
<proteinExistence type="predicted"/>
<accession>A0A8H5B587</accession>